<keyword evidence="2" id="KW-1185">Reference proteome</keyword>
<organism evidence="1 2">
    <name type="scientific">Yellowstone Lake virophage 5</name>
    <dbReference type="NCBI Taxonomy" id="1557033"/>
    <lineage>
        <taxon>Viruses</taxon>
        <taxon>Varidnaviria</taxon>
        <taxon>Bamfordvirae</taxon>
        <taxon>Preplasmiviricota</taxon>
        <taxon>Polisuviricotina</taxon>
        <taxon>Virophaviricetes</taxon>
        <taxon>Priklausovirales</taxon>
        <taxon>Burtonviroviridae</taxon>
        <taxon>Burquivirus</taxon>
        <taxon>Burquivirus flavolapense</taxon>
    </lineage>
</organism>
<dbReference type="EMBL" id="KM502589">
    <property type="protein sequence ID" value="AIW01882.1"/>
    <property type="molecule type" value="Genomic_DNA"/>
</dbReference>
<dbReference type="KEGG" id="vg:26131769"/>
<evidence type="ECO:0000313" key="2">
    <source>
        <dbReference type="Proteomes" id="UP000201191"/>
    </source>
</evidence>
<dbReference type="RefSeq" id="YP_009177807.1">
    <property type="nucleotide sequence ID" value="NC_028269.1"/>
</dbReference>
<sequence length="94" mass="10537">MTTETDRATIKAILRDAGLRPLAGYGPELPLDPAVFDDRYCLHYRKSKEGGRFFLNLYAPLTPALRNALMDAQPPLQTPVIVKCEDIVVFMVMV</sequence>
<proteinExistence type="predicted"/>
<evidence type="ECO:0000313" key="1">
    <source>
        <dbReference type="EMBL" id="AIW01882.1"/>
    </source>
</evidence>
<reference evidence="1 2" key="1">
    <citation type="journal article" date="2014" name="J. Virol.">
        <title>Three novel virophage genomes discovered from Yellowstone Lake metagenomes.</title>
        <authorList>
            <person name="Zhou J."/>
            <person name="Sun D."/>
            <person name="Childers A."/>
            <person name="McDermott T.R."/>
            <person name="Wang Y."/>
            <person name="Liles M.R."/>
        </authorList>
    </citation>
    <scope>NUCLEOTIDE SEQUENCE [LARGE SCALE GENOMIC DNA]</scope>
</reference>
<gene>
    <name evidence="1" type="ORF">YSLV5_ORF24</name>
</gene>
<dbReference type="Proteomes" id="UP000201191">
    <property type="component" value="Segment"/>
</dbReference>
<accession>A0A0A0RPB6</accession>
<dbReference type="GeneID" id="26131769"/>
<name>A0A0A0RPB6_9VIRU</name>
<protein>
    <submittedName>
        <fullName evidence="1">Uncharacterized protein</fullName>
    </submittedName>
</protein>